<dbReference type="Gene3D" id="2.60.40.4070">
    <property type="match status" value="1"/>
</dbReference>
<dbReference type="InterPro" id="IPR013783">
    <property type="entry name" value="Ig-like_fold"/>
</dbReference>
<name>A0A1F5YW92_9BACT</name>
<comment type="caution">
    <text evidence="2">The sequence shown here is derived from an EMBL/GenBank/DDBJ whole genome shotgun (WGS) entry which is preliminary data.</text>
</comment>
<feature type="domain" description="Fibronectin type-III" evidence="1">
    <location>
        <begin position="899"/>
        <end position="982"/>
    </location>
</feature>
<dbReference type="InterPro" id="IPR003961">
    <property type="entry name" value="FN3_dom"/>
</dbReference>
<dbReference type="Pfam" id="PF13860">
    <property type="entry name" value="FlgD_ig"/>
    <property type="match status" value="1"/>
</dbReference>
<dbReference type="InterPro" id="IPR026444">
    <property type="entry name" value="Secre_tail"/>
</dbReference>
<reference evidence="2 3" key="1">
    <citation type="journal article" date="2016" name="Nat. Commun.">
        <title>Thousands of microbial genomes shed light on interconnected biogeochemical processes in an aquifer system.</title>
        <authorList>
            <person name="Anantharaman K."/>
            <person name="Brown C.T."/>
            <person name="Hug L.A."/>
            <person name="Sharon I."/>
            <person name="Castelle C.J."/>
            <person name="Probst A.J."/>
            <person name="Thomas B.C."/>
            <person name="Singh A."/>
            <person name="Wilkins M.J."/>
            <person name="Karaoz U."/>
            <person name="Brodie E.L."/>
            <person name="Williams K.H."/>
            <person name="Hubbard S.S."/>
            <person name="Banfield J.F."/>
        </authorList>
    </citation>
    <scope>NUCLEOTIDE SEQUENCE [LARGE SCALE GENOMIC DNA]</scope>
</reference>
<accession>A0A1F5YW92</accession>
<organism evidence="2 3">
    <name type="scientific">Candidatus Glassbacteria bacterium RIFCSPLOWO2_12_FULL_58_11</name>
    <dbReference type="NCBI Taxonomy" id="1817867"/>
    <lineage>
        <taxon>Bacteria</taxon>
        <taxon>Candidatus Glassiibacteriota</taxon>
    </lineage>
</organism>
<dbReference type="Proteomes" id="UP000179129">
    <property type="component" value="Unassembled WGS sequence"/>
</dbReference>
<protein>
    <recommendedName>
        <fullName evidence="1">Fibronectin type-III domain-containing protein</fullName>
    </recommendedName>
</protein>
<dbReference type="SMART" id="SM00060">
    <property type="entry name" value="FN3"/>
    <property type="match status" value="2"/>
</dbReference>
<dbReference type="NCBIfam" id="TIGR04183">
    <property type="entry name" value="Por_Secre_tail"/>
    <property type="match status" value="1"/>
</dbReference>
<dbReference type="EMBL" id="MFIX01000121">
    <property type="protein sequence ID" value="OGG04461.1"/>
    <property type="molecule type" value="Genomic_DNA"/>
</dbReference>
<gene>
    <name evidence="2" type="ORF">A3F83_04650</name>
</gene>
<proteinExistence type="predicted"/>
<dbReference type="STRING" id="1817867.A3F83_04650"/>
<dbReference type="Gene3D" id="2.60.40.10">
    <property type="entry name" value="Immunoglobulins"/>
    <property type="match status" value="1"/>
</dbReference>
<dbReference type="AlphaFoldDB" id="A0A1F5YW92"/>
<feature type="domain" description="Fibronectin type-III" evidence="1">
    <location>
        <begin position="392"/>
        <end position="511"/>
    </location>
</feature>
<sequence>MVNDSIANPPPRFTTRNVVRPNGTVVNYTKSGIQFSPDSLLSYSEGDSIVITFNATDQDSAQGGGLNQALTFGVPNWARFIKRPSSHTDSLALDTNSVLVSGSPRALKVRIQVGYNVADTLGNNLPDTVRLVVSVTDESANAVNDTMLFKIANVNRPPIWDADTSSKPSDSALVYSFSPAAVEPDSVEAFTPIPVTNGVTDSLYFSQYIYDPDPLVRDSLGPGLTYSTTSNLGSFFSTTSGLLEVLLTSLDTLSQTFPISATDTDPNSPKTATVTLTLRVAPEPEVAETYPLTGYPGQDITIFGSGFGLFDDSDSTALSKVVFRSRDSNGQAQNLRATVNSWSRDRINVTIPRNAAVSLFSVPLQQIIPDTIEISSSVFTSPTLYPFVITLPDSTTIYQMESSNITSTSAVVKWRTAFTGSDSVIVATVQDTLDVTGTNVNFDIFKDSNGNYWPYFVIPNADTLTYTRSTVQVFRGSTSTTDQVHVITLEGLVPATKYQFIIALKDELFFGDTLRNLNGPYAPAKISRDNVGNGAIRGFLLETLPEQNNNGQTFAVAGKVVNSSGSAAIGAVVTLQVVDKDNVADTTLPLTSTVGSDSSWVVNLGNAVIDTTSDVSDRLYQHKQGDYLVISIAADKDVGFTKFTTTRAATTPQIVNLNGATTLLVAAVDYDIRLKVGLNLIGIPVNLFLTEPQTAKAVLTEITGGTPSITRYVTSTATQETIIKTIAGGSNQFIGASDWNLVDSDGNYYDAYFLSLDQLNFLNLSGSVYGTALPVKLFPAPGLYWIARPAQSSSLFYAWSSRTMLSNIANATEIFRYNRDTQQYDTAVIDGSTSAFIGTDFAIDVSEGYIIDITAASQWDMNTPTATQMANASVMFDNISGVTPSLTLDLSQASAAAGTGALRNIRLTDITSSAAKISWVGNTSMNVQVRYGKAAEGLTSVAQFKASDLKGGVGVLQLLGLKPETEYVYEIVSNGITYNNNGNPFTFKSAKIGIGDPYTVYGRLVDETGQPLADAVIYLSAKSNDEVSSTIAVLTDERGYWTANLANLKLVSSGAVYAWKAGDEIKVTAVYGDASTSFRTLVSGNSPQNVIRVSDTDGVASTDKKEAARVALPKAFALGQNYPNPFNPSTTIAFDIPEDRTSGVQVELKVFNVRGQVIRNLVNDTKQPGRYVIQWNGENDNNEKVASGVYFYRVKAGDYVATRKMVLLK</sequence>
<evidence type="ECO:0000313" key="2">
    <source>
        <dbReference type="EMBL" id="OGG04461.1"/>
    </source>
</evidence>
<dbReference type="InterPro" id="IPR025965">
    <property type="entry name" value="FlgD/Vpr_Ig-like"/>
</dbReference>
<evidence type="ECO:0000259" key="1">
    <source>
        <dbReference type="SMART" id="SM00060"/>
    </source>
</evidence>
<evidence type="ECO:0000313" key="3">
    <source>
        <dbReference type="Proteomes" id="UP000179129"/>
    </source>
</evidence>